<reference evidence="3" key="1">
    <citation type="submission" date="2016-10" db="EMBL/GenBank/DDBJ databases">
        <authorList>
            <person name="Varghese N."/>
            <person name="Submissions S."/>
        </authorList>
    </citation>
    <scope>NUCLEOTIDE SEQUENCE [LARGE SCALE GENOMIC DNA]</scope>
    <source>
        <strain evidence="3">CGMCC 1.12402</strain>
    </source>
</reference>
<organism evidence="2 3">
    <name type="scientific">Roseivirga pacifica</name>
    <dbReference type="NCBI Taxonomy" id="1267423"/>
    <lineage>
        <taxon>Bacteria</taxon>
        <taxon>Pseudomonadati</taxon>
        <taxon>Bacteroidota</taxon>
        <taxon>Cytophagia</taxon>
        <taxon>Cytophagales</taxon>
        <taxon>Roseivirgaceae</taxon>
        <taxon>Roseivirga</taxon>
    </lineage>
</organism>
<dbReference type="Proteomes" id="UP000199437">
    <property type="component" value="Unassembled WGS sequence"/>
</dbReference>
<evidence type="ECO:0000256" key="1">
    <source>
        <dbReference type="SAM" id="SignalP"/>
    </source>
</evidence>
<dbReference type="STRING" id="1267423.SAMN05216290_4023"/>
<evidence type="ECO:0000313" key="3">
    <source>
        <dbReference type="Proteomes" id="UP000199437"/>
    </source>
</evidence>
<name>A0A1I0RRS0_9BACT</name>
<dbReference type="RefSeq" id="WP_090261236.1">
    <property type="nucleotide sequence ID" value="NZ_FOIR01000006.1"/>
</dbReference>
<gene>
    <name evidence="2" type="ORF">SAMN05216290_4023</name>
</gene>
<evidence type="ECO:0000313" key="2">
    <source>
        <dbReference type="EMBL" id="SEW44047.1"/>
    </source>
</evidence>
<dbReference type="OrthoDB" id="8757135at2"/>
<feature type="signal peptide" evidence="1">
    <location>
        <begin position="1"/>
        <end position="18"/>
    </location>
</feature>
<dbReference type="EMBL" id="FOIR01000006">
    <property type="protein sequence ID" value="SEW44047.1"/>
    <property type="molecule type" value="Genomic_DNA"/>
</dbReference>
<proteinExistence type="predicted"/>
<dbReference type="PROSITE" id="PS51257">
    <property type="entry name" value="PROKAR_LIPOPROTEIN"/>
    <property type="match status" value="1"/>
</dbReference>
<dbReference type="AlphaFoldDB" id="A0A1I0RRS0"/>
<feature type="chain" id="PRO_5011577472" evidence="1">
    <location>
        <begin position="19"/>
        <end position="230"/>
    </location>
</feature>
<sequence length="230" mass="25616">MKYLLPLLVVILTFSCQTNTNKQVDQNSTSAPETTSLRYQTDTLLNTQDYLILGNTSSEVEVIKTNQIRDYSGYEVLAEYEDDLIIGKAVSRDQLSLFRKFNPTANFKDYPVEVYHGALAEPDFSTAPDAKAFESRIKDACNNGINFAGHYTLVIWGCGAPCQTGVVVNRKTGEIIEGYQTSLGSDFRKDSKLIIMNSAAIDPNTNLIEICSYCTVSEEVWTGKEFNTIN</sequence>
<keyword evidence="1" id="KW-0732">Signal</keyword>
<dbReference type="GeneID" id="99988687"/>
<protein>
    <submittedName>
        <fullName evidence="2">Uncharacterized protein</fullName>
    </submittedName>
</protein>
<keyword evidence="3" id="KW-1185">Reference proteome</keyword>
<accession>A0A1I0RRS0</accession>